<sequence length="184" mass="20513">MQRRKQKVEEAEVWDLAGDVAAALAYVQDEASPGETILHRDLKPANILVRPEGGYKIVDFGLSRVLGPDQLARTHCGTRIYMAPEIFAAQNTRAYDEAVNAWALGITLYEVCTGKTPFLRPNGVVDHNSLVSRSVAAPPLPGHYSAELRLLVAQLLRKDPYSRIRPRDVILKANIQLRQVEKNM</sequence>
<keyword evidence="3" id="KW-0547">Nucleotide-binding</keyword>
<evidence type="ECO:0000256" key="1">
    <source>
        <dbReference type="ARBA" id="ARBA00012513"/>
    </source>
</evidence>
<evidence type="ECO:0000256" key="4">
    <source>
        <dbReference type="ARBA" id="ARBA00022777"/>
    </source>
</evidence>
<dbReference type="Proteomes" id="UP000836404">
    <property type="component" value="Unassembled WGS sequence"/>
</dbReference>
<dbReference type="SUPFAM" id="SSF56112">
    <property type="entry name" value="Protein kinase-like (PK-like)"/>
    <property type="match status" value="1"/>
</dbReference>
<evidence type="ECO:0000313" key="7">
    <source>
        <dbReference type="EMBL" id="CAD6957906.1"/>
    </source>
</evidence>
<keyword evidence="8" id="KW-1185">Reference proteome</keyword>
<dbReference type="Pfam" id="PF00069">
    <property type="entry name" value="Pkinase"/>
    <property type="match status" value="1"/>
</dbReference>
<dbReference type="GO" id="GO:0005524">
    <property type="term" value="F:ATP binding"/>
    <property type="evidence" value="ECO:0007669"/>
    <property type="project" value="UniProtKB-KW"/>
</dbReference>
<feature type="domain" description="Protein kinase" evidence="6">
    <location>
        <begin position="1"/>
        <end position="177"/>
    </location>
</feature>
<gene>
    <name evidence="7" type="ORF">JKILLFL_G8709</name>
</gene>
<dbReference type="Gene3D" id="1.10.510.10">
    <property type="entry name" value="Transferase(Phosphotransferase) domain 1"/>
    <property type="match status" value="1"/>
</dbReference>
<reference evidence="7 8" key="1">
    <citation type="submission" date="2020-10" db="EMBL/GenBank/DDBJ databases">
        <authorList>
            <person name="Sedaghatjoo S."/>
        </authorList>
    </citation>
    <scope>NUCLEOTIDE SEQUENCE [LARGE SCALE GENOMIC DNA]</scope>
    <source>
        <strain evidence="7 8">LLFL</strain>
    </source>
</reference>
<evidence type="ECO:0000256" key="3">
    <source>
        <dbReference type="ARBA" id="ARBA00022741"/>
    </source>
</evidence>
<dbReference type="GO" id="GO:0004674">
    <property type="term" value="F:protein serine/threonine kinase activity"/>
    <property type="evidence" value="ECO:0007669"/>
    <property type="project" value="UniProtKB-EC"/>
</dbReference>
<dbReference type="InterPro" id="IPR000719">
    <property type="entry name" value="Prot_kinase_dom"/>
</dbReference>
<comment type="caution">
    <text evidence="7">The sequence shown here is derived from an EMBL/GenBank/DDBJ whole genome shotgun (WGS) entry which is preliminary data.</text>
</comment>
<dbReference type="InterPro" id="IPR011009">
    <property type="entry name" value="Kinase-like_dom_sf"/>
</dbReference>
<dbReference type="PANTHER" id="PTHR43671:SF13">
    <property type="entry name" value="SERINE_THREONINE-PROTEIN KINASE NEK2"/>
    <property type="match status" value="1"/>
</dbReference>
<dbReference type="EMBL" id="CAJHJF010006632">
    <property type="protein sequence ID" value="CAD6957906.1"/>
    <property type="molecule type" value="Genomic_DNA"/>
</dbReference>
<keyword evidence="5" id="KW-0067">ATP-binding</keyword>
<dbReference type="EC" id="2.7.11.1" evidence="1"/>
<name>A0A9N8M444_9BASI</name>
<evidence type="ECO:0000259" key="6">
    <source>
        <dbReference type="PROSITE" id="PS50011"/>
    </source>
</evidence>
<keyword evidence="4" id="KW-0418">Kinase</keyword>
<keyword evidence="2" id="KW-0808">Transferase</keyword>
<organism evidence="7 8">
    <name type="scientific">Tilletia laevis</name>
    <dbReference type="NCBI Taxonomy" id="157183"/>
    <lineage>
        <taxon>Eukaryota</taxon>
        <taxon>Fungi</taxon>
        <taxon>Dikarya</taxon>
        <taxon>Basidiomycota</taxon>
        <taxon>Ustilaginomycotina</taxon>
        <taxon>Exobasidiomycetes</taxon>
        <taxon>Tilletiales</taxon>
        <taxon>Tilletiaceae</taxon>
        <taxon>Tilletia</taxon>
    </lineage>
</organism>
<dbReference type="PROSITE" id="PS00108">
    <property type="entry name" value="PROTEIN_KINASE_ST"/>
    <property type="match status" value="1"/>
</dbReference>
<dbReference type="AlphaFoldDB" id="A0A9N8M444"/>
<evidence type="ECO:0000313" key="8">
    <source>
        <dbReference type="Proteomes" id="UP000836404"/>
    </source>
</evidence>
<dbReference type="SMART" id="SM00220">
    <property type="entry name" value="S_TKc"/>
    <property type="match status" value="1"/>
</dbReference>
<dbReference type="PROSITE" id="PS50011">
    <property type="entry name" value="PROTEIN_KINASE_DOM"/>
    <property type="match status" value="1"/>
</dbReference>
<dbReference type="InterPro" id="IPR050660">
    <property type="entry name" value="NEK_Ser/Thr_kinase"/>
</dbReference>
<dbReference type="InterPro" id="IPR008271">
    <property type="entry name" value="Ser/Thr_kinase_AS"/>
</dbReference>
<protein>
    <recommendedName>
        <fullName evidence="1">non-specific serine/threonine protein kinase</fullName>
        <ecNumber evidence="1">2.7.11.1</ecNumber>
    </recommendedName>
</protein>
<evidence type="ECO:0000256" key="2">
    <source>
        <dbReference type="ARBA" id="ARBA00022679"/>
    </source>
</evidence>
<evidence type="ECO:0000256" key="5">
    <source>
        <dbReference type="ARBA" id="ARBA00022840"/>
    </source>
</evidence>
<dbReference type="PANTHER" id="PTHR43671">
    <property type="entry name" value="SERINE/THREONINE-PROTEIN KINASE NEK"/>
    <property type="match status" value="1"/>
</dbReference>
<accession>A0A9N8M444</accession>
<proteinExistence type="predicted"/>